<dbReference type="EMBL" id="RDQH01000327">
    <property type="protein sequence ID" value="RXI09288.1"/>
    <property type="molecule type" value="Genomic_DNA"/>
</dbReference>
<dbReference type="AlphaFoldDB" id="A0A498KND1"/>
<evidence type="ECO:0000313" key="2">
    <source>
        <dbReference type="Proteomes" id="UP000290289"/>
    </source>
</evidence>
<dbReference type="Proteomes" id="UP000290289">
    <property type="component" value="Chromosome 1"/>
</dbReference>
<sequence length="106" mass="11724">MSHPGLDSTNSTIGHPSWDCSCANSLNFGVLMESEASEPPKGLVPGRDENIHIRFRGSTPLSDNIDKSDANMMKCIDVVFKYHFWELTFDVQCDPGRHGVDGRAND</sequence>
<evidence type="ECO:0000313" key="1">
    <source>
        <dbReference type="EMBL" id="RXI09288.1"/>
    </source>
</evidence>
<proteinExistence type="predicted"/>
<name>A0A498KND1_MALDO</name>
<gene>
    <name evidence="1" type="ORF">DVH24_033905</name>
</gene>
<reference evidence="1 2" key="1">
    <citation type="submission" date="2018-10" db="EMBL/GenBank/DDBJ databases">
        <title>A high-quality apple genome assembly.</title>
        <authorList>
            <person name="Hu J."/>
        </authorList>
    </citation>
    <scope>NUCLEOTIDE SEQUENCE [LARGE SCALE GENOMIC DNA]</scope>
    <source>
        <strain evidence="2">cv. HFTH1</strain>
        <tissue evidence="1">Young leaf</tissue>
    </source>
</reference>
<protein>
    <submittedName>
        <fullName evidence="1">Uncharacterized protein</fullName>
    </submittedName>
</protein>
<keyword evidence="2" id="KW-1185">Reference proteome</keyword>
<comment type="caution">
    <text evidence="1">The sequence shown here is derived from an EMBL/GenBank/DDBJ whole genome shotgun (WGS) entry which is preliminary data.</text>
</comment>
<accession>A0A498KND1</accession>
<organism evidence="1 2">
    <name type="scientific">Malus domestica</name>
    <name type="common">Apple</name>
    <name type="synonym">Pyrus malus</name>
    <dbReference type="NCBI Taxonomy" id="3750"/>
    <lineage>
        <taxon>Eukaryota</taxon>
        <taxon>Viridiplantae</taxon>
        <taxon>Streptophyta</taxon>
        <taxon>Embryophyta</taxon>
        <taxon>Tracheophyta</taxon>
        <taxon>Spermatophyta</taxon>
        <taxon>Magnoliopsida</taxon>
        <taxon>eudicotyledons</taxon>
        <taxon>Gunneridae</taxon>
        <taxon>Pentapetalae</taxon>
        <taxon>rosids</taxon>
        <taxon>fabids</taxon>
        <taxon>Rosales</taxon>
        <taxon>Rosaceae</taxon>
        <taxon>Amygdaloideae</taxon>
        <taxon>Maleae</taxon>
        <taxon>Malus</taxon>
    </lineage>
</organism>